<proteinExistence type="predicted"/>
<sequence>MKLASRDAAAKGVHPIQKLRFRCLADDATTRSRSRNILRQHRSSAPRLRLTRKQCNRRACRRSRHRIVRVVSESVAWEVHQH</sequence>
<dbReference type="GeneID" id="24105438"/>
<evidence type="ECO:0000313" key="1">
    <source>
        <dbReference type="EMBL" id="GAC92572.1"/>
    </source>
</evidence>
<protein>
    <submittedName>
        <fullName evidence="1">Uncharacterized protein</fullName>
    </submittedName>
</protein>
<dbReference type="EMBL" id="DF238767">
    <property type="protein sequence ID" value="GAC92572.1"/>
    <property type="molecule type" value="Genomic_DNA"/>
</dbReference>
<dbReference type="Proteomes" id="UP000014071">
    <property type="component" value="Unassembled WGS sequence"/>
</dbReference>
<dbReference type="RefSeq" id="XP_012186159.1">
    <property type="nucleotide sequence ID" value="XM_012330769.1"/>
</dbReference>
<dbReference type="AlphaFoldDB" id="R9NVX0"/>
<keyword evidence="2" id="KW-1185">Reference proteome</keyword>
<organism evidence="1 2">
    <name type="scientific">Pseudozyma hubeiensis (strain SY62)</name>
    <name type="common">Yeast</name>
    <dbReference type="NCBI Taxonomy" id="1305764"/>
    <lineage>
        <taxon>Eukaryota</taxon>
        <taxon>Fungi</taxon>
        <taxon>Dikarya</taxon>
        <taxon>Basidiomycota</taxon>
        <taxon>Ustilaginomycotina</taxon>
        <taxon>Ustilaginomycetes</taxon>
        <taxon>Ustilaginales</taxon>
        <taxon>Ustilaginaceae</taxon>
        <taxon>Pseudozyma</taxon>
    </lineage>
</organism>
<evidence type="ECO:0000313" key="2">
    <source>
        <dbReference type="Proteomes" id="UP000014071"/>
    </source>
</evidence>
<name>R9NVX0_PSEHS</name>
<gene>
    <name evidence="1" type="ORF">PHSY_000126</name>
</gene>
<accession>R9NVX0</accession>
<reference evidence="2" key="1">
    <citation type="journal article" date="2013" name="Genome Announc.">
        <title>Draft genome sequence of the basidiomycetous yeast-like fungus Pseudozyma hubeiensis SY62, which produces an abundant amount of the biosurfactant mannosylerythritol lipids.</title>
        <authorList>
            <person name="Konishi M."/>
            <person name="Hatada Y."/>
            <person name="Horiuchi J."/>
        </authorList>
    </citation>
    <scope>NUCLEOTIDE SEQUENCE [LARGE SCALE GENOMIC DNA]</scope>
    <source>
        <strain evidence="2">SY62</strain>
    </source>
</reference>
<dbReference type="HOGENOM" id="CLU_2559276_0_0_1"/>